<dbReference type="Gene3D" id="3.40.605.10">
    <property type="entry name" value="Aldehyde Dehydrogenase, Chain A, domain 1"/>
    <property type="match status" value="1"/>
</dbReference>
<evidence type="ECO:0000313" key="4">
    <source>
        <dbReference type="EMBL" id="SVA28917.1"/>
    </source>
</evidence>
<comment type="similarity">
    <text evidence="1">Belongs to the aldehyde dehydrogenase family.</text>
</comment>
<dbReference type="CDD" id="cd07078">
    <property type="entry name" value="ALDH"/>
    <property type="match status" value="1"/>
</dbReference>
<dbReference type="AlphaFoldDB" id="A0A381UNM0"/>
<name>A0A381UNM0_9ZZZZ</name>
<dbReference type="Pfam" id="PF00171">
    <property type="entry name" value="Aldedh"/>
    <property type="match status" value="1"/>
</dbReference>
<dbReference type="InterPro" id="IPR029510">
    <property type="entry name" value="Ald_DH_CS_GLU"/>
</dbReference>
<proteinExistence type="inferred from homology"/>
<reference evidence="4" key="1">
    <citation type="submission" date="2018-05" db="EMBL/GenBank/DDBJ databases">
        <authorList>
            <person name="Lanie J.A."/>
            <person name="Ng W.-L."/>
            <person name="Kazmierczak K.M."/>
            <person name="Andrzejewski T.M."/>
            <person name="Davidsen T.M."/>
            <person name="Wayne K.J."/>
            <person name="Tettelin H."/>
            <person name="Glass J.I."/>
            <person name="Rusch D."/>
            <person name="Podicherti R."/>
            <person name="Tsui H.-C.T."/>
            <person name="Winkler M.E."/>
        </authorList>
    </citation>
    <scope>NUCLEOTIDE SEQUENCE</scope>
</reference>
<dbReference type="EMBL" id="UINC01006666">
    <property type="protein sequence ID" value="SVA28917.1"/>
    <property type="molecule type" value="Genomic_DNA"/>
</dbReference>
<feature type="domain" description="Aldehyde dehydrogenase" evidence="3">
    <location>
        <begin position="27"/>
        <end position="478"/>
    </location>
</feature>
<dbReference type="SUPFAM" id="SSF53720">
    <property type="entry name" value="ALDH-like"/>
    <property type="match status" value="1"/>
</dbReference>
<protein>
    <recommendedName>
        <fullName evidence="3">Aldehyde dehydrogenase domain-containing protein</fullName>
    </recommendedName>
</protein>
<evidence type="ECO:0000256" key="2">
    <source>
        <dbReference type="ARBA" id="ARBA00023002"/>
    </source>
</evidence>
<evidence type="ECO:0000256" key="1">
    <source>
        <dbReference type="ARBA" id="ARBA00009986"/>
    </source>
</evidence>
<dbReference type="InterPro" id="IPR016161">
    <property type="entry name" value="Ald_DH/histidinol_DH"/>
</dbReference>
<dbReference type="InterPro" id="IPR016163">
    <property type="entry name" value="Ald_DH_C"/>
</dbReference>
<accession>A0A381UNM0</accession>
<gene>
    <name evidence="4" type="ORF">METZ01_LOCUS81771</name>
</gene>
<sequence length="512" mass="54730">MSGLQTFTDYNRTVLIDGEFRRSDATAGRDVIDPATEAVLTELAETSVDEIDEAVAAGHAAQAAWWALSGLERAEAMHDIANDLAAMKHPLAEALTREMGKPYKESADEVDWSVSAIRYYAEIGRNDMGRVMGNAVAGHLNYTLKLPLGVVVSIQPFNYPMTLLAWEGAAALAAGNAVIAKPSEYTSITTLLFAEAFNKHLPPGLFQVVTGAGEAGRRLVEHESTNMVAFTGSVPTGRAIAATCGQMMKPTLIETSGNDPFIVMPSAPIDVVARGAAFAAYMNCGQICVSAERFFVHEDVHDEFVERLAAHARALRVGNGLDAVDMGPMVAEKERTRYEGVLARAQDQGATLTFGGGRPDGQDKGWFVEPTILTDCTPDMDIFGNESFGPAAPICKVGSFDEALAAANDSMFGLGACLYTTNMKEAMRATEELDGGMVWINAPLLDNDAGPFGGTKSSGLGRQLGNEGLETFRSTKLVWIDPDCEPQDFWWFPYADAEAFAGGAGDDGEDAP</sequence>
<dbReference type="InterPro" id="IPR015590">
    <property type="entry name" value="Aldehyde_DH_dom"/>
</dbReference>
<dbReference type="PROSITE" id="PS00687">
    <property type="entry name" value="ALDEHYDE_DEHYDR_GLU"/>
    <property type="match status" value="1"/>
</dbReference>
<dbReference type="Gene3D" id="3.40.309.10">
    <property type="entry name" value="Aldehyde Dehydrogenase, Chain A, domain 2"/>
    <property type="match status" value="1"/>
</dbReference>
<dbReference type="InterPro" id="IPR016162">
    <property type="entry name" value="Ald_DH_N"/>
</dbReference>
<dbReference type="PANTHER" id="PTHR11699">
    <property type="entry name" value="ALDEHYDE DEHYDROGENASE-RELATED"/>
    <property type="match status" value="1"/>
</dbReference>
<dbReference type="FunFam" id="3.40.605.10:FF:000007">
    <property type="entry name" value="NAD/NADP-dependent betaine aldehyde dehydrogenase"/>
    <property type="match status" value="1"/>
</dbReference>
<keyword evidence="2" id="KW-0560">Oxidoreductase</keyword>
<dbReference type="GO" id="GO:0016620">
    <property type="term" value="F:oxidoreductase activity, acting on the aldehyde or oxo group of donors, NAD or NADP as acceptor"/>
    <property type="evidence" value="ECO:0007669"/>
    <property type="project" value="InterPro"/>
</dbReference>
<organism evidence="4">
    <name type="scientific">marine metagenome</name>
    <dbReference type="NCBI Taxonomy" id="408172"/>
    <lineage>
        <taxon>unclassified sequences</taxon>
        <taxon>metagenomes</taxon>
        <taxon>ecological metagenomes</taxon>
    </lineage>
</organism>
<evidence type="ECO:0000259" key="3">
    <source>
        <dbReference type="Pfam" id="PF00171"/>
    </source>
</evidence>
<dbReference type="FunFam" id="3.40.309.10:FF:000009">
    <property type="entry name" value="Aldehyde dehydrogenase A"/>
    <property type="match status" value="1"/>
</dbReference>